<reference evidence="3" key="1">
    <citation type="journal article" date="2013" name="Genome Announc.">
        <title>Draft genome sequence of the grapevine dieback fungus Eutypa lata UCR-EL1.</title>
        <authorList>
            <person name="Blanco-Ulate B."/>
            <person name="Rolshausen P.E."/>
            <person name="Cantu D."/>
        </authorList>
    </citation>
    <scope>NUCLEOTIDE SEQUENCE [LARGE SCALE GENOMIC DNA]</scope>
    <source>
        <strain evidence="3">UCR-EL1</strain>
    </source>
</reference>
<dbReference type="Proteomes" id="UP000012174">
    <property type="component" value="Unassembled WGS sequence"/>
</dbReference>
<name>M7SN56_EUTLA</name>
<evidence type="ECO:0000313" key="3">
    <source>
        <dbReference type="Proteomes" id="UP000012174"/>
    </source>
</evidence>
<dbReference type="InterPro" id="IPR029058">
    <property type="entry name" value="AB_hydrolase_fold"/>
</dbReference>
<dbReference type="OrthoDB" id="2019572at2759"/>
<gene>
    <name evidence="2" type="ORF">UCREL1_5146</name>
</gene>
<evidence type="ECO:0000256" key="1">
    <source>
        <dbReference type="SAM" id="SignalP"/>
    </source>
</evidence>
<feature type="signal peptide" evidence="1">
    <location>
        <begin position="1"/>
        <end position="20"/>
    </location>
</feature>
<keyword evidence="3" id="KW-1185">Reference proteome</keyword>
<dbReference type="HOGENOM" id="CLU_1004833_0_0_1"/>
<dbReference type="EMBL" id="KB706341">
    <property type="protein sequence ID" value="EMR67844.1"/>
    <property type="molecule type" value="Genomic_DNA"/>
</dbReference>
<keyword evidence="1" id="KW-0732">Signal</keyword>
<organism evidence="2 3">
    <name type="scientific">Eutypa lata (strain UCR-EL1)</name>
    <name type="common">Grapevine dieback disease fungus</name>
    <name type="synonym">Eutypa armeniacae</name>
    <dbReference type="NCBI Taxonomy" id="1287681"/>
    <lineage>
        <taxon>Eukaryota</taxon>
        <taxon>Fungi</taxon>
        <taxon>Dikarya</taxon>
        <taxon>Ascomycota</taxon>
        <taxon>Pezizomycotina</taxon>
        <taxon>Sordariomycetes</taxon>
        <taxon>Xylariomycetidae</taxon>
        <taxon>Xylariales</taxon>
        <taxon>Diatrypaceae</taxon>
        <taxon>Eutypa</taxon>
    </lineage>
</organism>
<proteinExistence type="predicted"/>
<evidence type="ECO:0000313" key="2">
    <source>
        <dbReference type="EMBL" id="EMR67844.1"/>
    </source>
</evidence>
<sequence>MHKLLTALSAVLLSLRVASAQCTEVAPAQDPSGQHVCTSDAASDLSFLTYLSLNSAGGRLQNSAIQRLVIVVSGANADAWNYHKDMLDALQAMNDPLINTNSVAVLAPYFPNDNHAGTGFPYNPNGATPDEKYPSPALVWYGTEWSGGANNQYPPRLRSVSAARRLPMGAEPKIGVTTLKEAVPPTPPEKIDMSGSSSFSSGFLPRARIPQGKVAIPSISSPRRTKTESCSCLLQEMPVYSEITSAVTAHEPTTLATHATPPLTTRIPIRLKLVSRW</sequence>
<feature type="chain" id="PRO_5004085076" evidence="1">
    <location>
        <begin position="21"/>
        <end position="277"/>
    </location>
</feature>
<dbReference type="AlphaFoldDB" id="M7SN56"/>
<dbReference type="KEGG" id="ela:UCREL1_5146"/>
<protein>
    <submittedName>
        <fullName evidence="2">Putative carbohydrate-binding wsc protein</fullName>
    </submittedName>
</protein>
<accession>M7SN56</accession>
<dbReference type="Gene3D" id="3.40.50.1820">
    <property type="entry name" value="alpha/beta hydrolase"/>
    <property type="match status" value="1"/>
</dbReference>